<evidence type="ECO:0008006" key="3">
    <source>
        <dbReference type="Google" id="ProtNLM"/>
    </source>
</evidence>
<dbReference type="AlphaFoldDB" id="A0A923N2M3"/>
<name>A0A923N2M3_9FLAO</name>
<protein>
    <recommendedName>
        <fullName evidence="3">Lipoprotein</fullName>
    </recommendedName>
</protein>
<proteinExistence type="predicted"/>
<evidence type="ECO:0000313" key="2">
    <source>
        <dbReference type="Proteomes" id="UP000641454"/>
    </source>
</evidence>
<dbReference type="RefSeq" id="WP_187021651.1">
    <property type="nucleotide sequence ID" value="NZ_JACRUK010000087.1"/>
</dbReference>
<keyword evidence="2" id="KW-1185">Reference proteome</keyword>
<dbReference type="Proteomes" id="UP000641454">
    <property type="component" value="Unassembled WGS sequence"/>
</dbReference>
<sequence length="148" mass="17370">MKKKALLILISIVISSCNKTYKDEKNISDKQIDSLSLNNETVNSDTEPKTKNWYDDLIADYVKNSDNELIRISVKNKENVEWLLDRTEKTDSTNYYIFQIGQDVSEKDGSDLRFSTDGWIYVDSISKKIYEYDLPNESLMLWKNKHNR</sequence>
<comment type="caution">
    <text evidence="1">The sequence shown here is derived from an EMBL/GenBank/DDBJ whole genome shotgun (WGS) entry which is preliminary data.</text>
</comment>
<evidence type="ECO:0000313" key="1">
    <source>
        <dbReference type="EMBL" id="MBC5846216.1"/>
    </source>
</evidence>
<dbReference type="PROSITE" id="PS51257">
    <property type="entry name" value="PROKAR_LIPOPROTEIN"/>
    <property type="match status" value="1"/>
</dbReference>
<accession>A0A923N2M3</accession>
<gene>
    <name evidence="1" type="ORF">H8R25_17520</name>
</gene>
<reference evidence="1 2" key="1">
    <citation type="submission" date="2020-08" db="EMBL/GenBank/DDBJ databases">
        <title>Description of novel Flavobacterium F-392 isolate.</title>
        <authorList>
            <person name="Saticioglu I.B."/>
            <person name="Duman M."/>
            <person name="Altun S."/>
        </authorList>
    </citation>
    <scope>NUCLEOTIDE SEQUENCE [LARGE SCALE GENOMIC DNA]</scope>
    <source>
        <strain evidence="1 2">F-392</strain>
    </source>
</reference>
<dbReference type="EMBL" id="JACRUL010000088">
    <property type="protein sequence ID" value="MBC5846216.1"/>
    <property type="molecule type" value="Genomic_DNA"/>
</dbReference>
<organism evidence="1 2">
    <name type="scientific">Flavobacterium muglaense</name>
    <dbReference type="NCBI Taxonomy" id="2764716"/>
    <lineage>
        <taxon>Bacteria</taxon>
        <taxon>Pseudomonadati</taxon>
        <taxon>Bacteroidota</taxon>
        <taxon>Flavobacteriia</taxon>
        <taxon>Flavobacteriales</taxon>
        <taxon>Flavobacteriaceae</taxon>
        <taxon>Flavobacterium</taxon>
    </lineage>
</organism>